<feature type="region of interest" description="Disordered" evidence="2">
    <location>
        <begin position="215"/>
        <end position="240"/>
    </location>
</feature>
<evidence type="ECO:0000256" key="1">
    <source>
        <dbReference type="ARBA" id="ARBA00022737"/>
    </source>
</evidence>
<evidence type="ECO:0000259" key="3">
    <source>
        <dbReference type="PROSITE" id="PS50105"/>
    </source>
</evidence>
<evidence type="ECO:0000313" key="4">
    <source>
        <dbReference type="EMBL" id="CAI9113378.1"/>
    </source>
</evidence>
<dbReference type="SMART" id="SM00454">
    <property type="entry name" value="SAM"/>
    <property type="match status" value="1"/>
</dbReference>
<dbReference type="CDD" id="cd09487">
    <property type="entry name" value="SAM_superfamily"/>
    <property type="match status" value="1"/>
</dbReference>
<gene>
    <name evidence="4" type="ORF">OLC1_LOCUS20406</name>
</gene>
<keyword evidence="1" id="KW-0677">Repeat</keyword>
<dbReference type="EMBL" id="OX459124">
    <property type="protein sequence ID" value="CAI9113378.1"/>
    <property type="molecule type" value="Genomic_DNA"/>
</dbReference>
<feature type="compositionally biased region" description="Polar residues" evidence="2">
    <location>
        <begin position="215"/>
        <end position="237"/>
    </location>
</feature>
<feature type="domain" description="SAM" evidence="3">
    <location>
        <begin position="247"/>
        <end position="310"/>
    </location>
</feature>
<dbReference type="Pfam" id="PF00536">
    <property type="entry name" value="SAM_1"/>
    <property type="match status" value="1"/>
</dbReference>
<reference evidence="4" key="1">
    <citation type="submission" date="2023-03" db="EMBL/GenBank/DDBJ databases">
        <authorList>
            <person name="Julca I."/>
        </authorList>
    </citation>
    <scope>NUCLEOTIDE SEQUENCE</scope>
</reference>
<accession>A0AAV1DZM2</accession>
<protein>
    <submittedName>
        <fullName evidence="4">OLC1v1013965C1</fullName>
    </submittedName>
</protein>
<dbReference type="InterPro" id="IPR001660">
    <property type="entry name" value="SAM"/>
</dbReference>
<keyword evidence="5" id="KW-1185">Reference proteome</keyword>
<name>A0AAV1DZM2_OLDCO</name>
<organism evidence="4 5">
    <name type="scientific">Oldenlandia corymbosa var. corymbosa</name>
    <dbReference type="NCBI Taxonomy" id="529605"/>
    <lineage>
        <taxon>Eukaryota</taxon>
        <taxon>Viridiplantae</taxon>
        <taxon>Streptophyta</taxon>
        <taxon>Embryophyta</taxon>
        <taxon>Tracheophyta</taxon>
        <taxon>Spermatophyta</taxon>
        <taxon>Magnoliopsida</taxon>
        <taxon>eudicotyledons</taxon>
        <taxon>Gunneridae</taxon>
        <taxon>Pentapetalae</taxon>
        <taxon>asterids</taxon>
        <taxon>lamiids</taxon>
        <taxon>Gentianales</taxon>
        <taxon>Rubiaceae</taxon>
        <taxon>Rubioideae</taxon>
        <taxon>Spermacoceae</taxon>
        <taxon>Hedyotis-Oldenlandia complex</taxon>
        <taxon>Oldenlandia</taxon>
    </lineage>
</organism>
<evidence type="ECO:0000313" key="5">
    <source>
        <dbReference type="Proteomes" id="UP001161247"/>
    </source>
</evidence>
<sequence>MVVFSMNSKRIRRPSVRLWEVGDLSAAFTCGISKLNNGNTRRKKWKSEFSDKAEESKCLHIPKLKQFESTNLDPSKSAGIFGNGEHNIENWDPNSSNLVPEFSFLDNKKEKKSELDFVVVTRRSRVMNRRKRDPNSLHSFFCPWKSEVGCSISENEIMHGSDQLVACSSGTGLNIYRGNGSMDSWENESSGIIKEARDDETDEQNFSLELLQRPTDSGTETTWSNENTRFPQYNNGYNDEVSKSNDGDVGSVREWLEELGFGKFADLFEIHEVDEETLPLLTFEDLKDMGIDAIGARRKLFTAIQQLGQRG</sequence>
<dbReference type="PANTHER" id="PTHR10627:SF69">
    <property type="entry name" value="PROTEIN BICAUDAL C"/>
    <property type="match status" value="1"/>
</dbReference>
<dbReference type="Proteomes" id="UP001161247">
    <property type="component" value="Chromosome 7"/>
</dbReference>
<dbReference type="Gene3D" id="1.10.150.50">
    <property type="entry name" value="Transcription Factor, Ets-1"/>
    <property type="match status" value="1"/>
</dbReference>
<proteinExistence type="predicted"/>
<dbReference type="InterPro" id="IPR013761">
    <property type="entry name" value="SAM/pointed_sf"/>
</dbReference>
<dbReference type="PROSITE" id="PS50105">
    <property type="entry name" value="SAM_DOMAIN"/>
    <property type="match status" value="1"/>
</dbReference>
<dbReference type="SUPFAM" id="SSF47769">
    <property type="entry name" value="SAM/Pointed domain"/>
    <property type="match status" value="1"/>
</dbReference>
<evidence type="ECO:0000256" key="2">
    <source>
        <dbReference type="SAM" id="MobiDB-lite"/>
    </source>
</evidence>
<dbReference type="AlphaFoldDB" id="A0AAV1DZM2"/>
<dbReference type="PANTHER" id="PTHR10627">
    <property type="entry name" value="SCP160"/>
    <property type="match status" value="1"/>
</dbReference>